<evidence type="ECO:0000313" key="3">
    <source>
        <dbReference type="Proteomes" id="UP000181901"/>
    </source>
</evidence>
<sequence length="155" mass="16980">MRAFRIVQTRRVATCLDGEGARRAGGRWNSKGKPVTYTGTNIALCHLEILVHMPGTDLTLLPFSIMEVDVPDELVIPLDLSLLPEDWKSPENAECKRLGDAWLDAADSVGLLVPSAVVPMENNLLLNPGHPGFKAVNPLPPLPIHFDPRLFAGRK</sequence>
<evidence type="ECO:0000313" key="2">
    <source>
        <dbReference type="EMBL" id="OIQ49358.1"/>
    </source>
</evidence>
<dbReference type="Pfam" id="PF08808">
    <property type="entry name" value="RES"/>
    <property type="match status" value="1"/>
</dbReference>
<name>A0A1J5MRY4_9BACT</name>
<keyword evidence="3" id="KW-1185">Reference proteome</keyword>
<dbReference type="InterPro" id="IPR014914">
    <property type="entry name" value="RES_dom"/>
</dbReference>
<gene>
    <name evidence="2" type="ORF">BerOc1_01283</name>
</gene>
<dbReference type="EMBL" id="LKAQ01000004">
    <property type="protein sequence ID" value="OIQ49358.1"/>
    <property type="molecule type" value="Genomic_DNA"/>
</dbReference>
<proteinExistence type="predicted"/>
<dbReference type="RefSeq" id="WP_071544882.1">
    <property type="nucleotide sequence ID" value="NZ_LKAQ01000004.1"/>
</dbReference>
<dbReference type="Proteomes" id="UP000181901">
    <property type="component" value="Unassembled WGS sequence"/>
</dbReference>
<reference evidence="2 3" key="1">
    <citation type="submission" date="2015-09" db="EMBL/GenBank/DDBJ databases">
        <title>Genome of Desulfovibrio dechloracetivorans BerOc1, a mercury methylating strain isolated from highly hydrocarbons and metals contaminated coastal sediments.</title>
        <authorList>
            <person name="Goni Urriza M."/>
            <person name="Gassie C."/>
            <person name="Bouchez O."/>
            <person name="Klopp C."/>
            <person name="Ranchou-Peyruse A."/>
            <person name="Remy G."/>
        </authorList>
    </citation>
    <scope>NUCLEOTIDE SEQUENCE [LARGE SCALE GENOMIC DNA]</scope>
    <source>
        <strain evidence="2 3">BerOc1</strain>
    </source>
</reference>
<feature type="domain" description="RES" evidence="1">
    <location>
        <begin position="15"/>
        <end position="139"/>
    </location>
</feature>
<dbReference type="OrthoDB" id="9789501at2"/>
<protein>
    <submittedName>
        <fullName evidence="2">RES domain protein</fullName>
    </submittedName>
</protein>
<dbReference type="SMART" id="SM00953">
    <property type="entry name" value="RES"/>
    <property type="match status" value="1"/>
</dbReference>
<organism evidence="2 3">
    <name type="scientific">Pseudodesulfovibrio hydrargyri</name>
    <dbReference type="NCBI Taxonomy" id="2125990"/>
    <lineage>
        <taxon>Bacteria</taxon>
        <taxon>Pseudomonadati</taxon>
        <taxon>Thermodesulfobacteriota</taxon>
        <taxon>Desulfovibrionia</taxon>
        <taxon>Desulfovibrionales</taxon>
        <taxon>Desulfovibrionaceae</taxon>
    </lineage>
</organism>
<accession>A0A1J5MRY4</accession>
<dbReference type="AlphaFoldDB" id="A0A1J5MRY4"/>
<comment type="caution">
    <text evidence="2">The sequence shown here is derived from an EMBL/GenBank/DDBJ whole genome shotgun (WGS) entry which is preliminary data.</text>
</comment>
<evidence type="ECO:0000259" key="1">
    <source>
        <dbReference type="SMART" id="SM00953"/>
    </source>
</evidence>